<evidence type="ECO:0000256" key="1">
    <source>
        <dbReference type="SAM" id="SignalP"/>
    </source>
</evidence>
<keyword evidence="1" id="KW-0732">Signal</keyword>
<gene>
    <name evidence="2" type="ORF">M9978_06680</name>
</gene>
<feature type="signal peptide" evidence="1">
    <location>
        <begin position="1"/>
        <end position="21"/>
    </location>
</feature>
<organism evidence="2 3">
    <name type="scientific">Sphingomonas tagetis</name>
    <dbReference type="NCBI Taxonomy" id="2949092"/>
    <lineage>
        <taxon>Bacteria</taxon>
        <taxon>Pseudomonadati</taxon>
        <taxon>Pseudomonadota</taxon>
        <taxon>Alphaproteobacteria</taxon>
        <taxon>Sphingomonadales</taxon>
        <taxon>Sphingomonadaceae</taxon>
        <taxon>Sphingomonas</taxon>
    </lineage>
</organism>
<evidence type="ECO:0008006" key="4">
    <source>
        <dbReference type="Google" id="ProtNLM"/>
    </source>
</evidence>
<evidence type="ECO:0000313" key="2">
    <source>
        <dbReference type="EMBL" id="MCP3730112.1"/>
    </source>
</evidence>
<dbReference type="RefSeq" id="WP_254292234.1">
    <property type="nucleotide sequence ID" value="NZ_JAMLDX010000004.1"/>
</dbReference>
<protein>
    <recommendedName>
        <fullName evidence="4">DUF3617 family protein</fullName>
    </recommendedName>
</protein>
<dbReference type="AlphaFoldDB" id="A0A9X2HHP6"/>
<name>A0A9X2HHP6_9SPHN</name>
<dbReference type="EMBL" id="JAMLDX010000004">
    <property type="protein sequence ID" value="MCP3730112.1"/>
    <property type="molecule type" value="Genomic_DNA"/>
</dbReference>
<feature type="chain" id="PRO_5040719128" description="DUF3617 family protein" evidence="1">
    <location>
        <begin position="22"/>
        <end position="136"/>
    </location>
</feature>
<comment type="caution">
    <text evidence="2">The sequence shown here is derived from an EMBL/GenBank/DDBJ whole genome shotgun (WGS) entry which is preliminary data.</text>
</comment>
<sequence length="136" mass="14420">MSRIGSILTAVVMMATGFSAAAQSGGLAALGKIERGEWSLRAPDGSTRSICITDPQMLLQLRHRGVACQRFVVENGTMGGRVTYSCPGVGNGDTRITVETPRLIRLETQGISRGLPFTEEYEGRRTGACASASASR</sequence>
<proteinExistence type="predicted"/>
<keyword evidence="3" id="KW-1185">Reference proteome</keyword>
<evidence type="ECO:0000313" key="3">
    <source>
        <dbReference type="Proteomes" id="UP001139451"/>
    </source>
</evidence>
<reference evidence="2" key="1">
    <citation type="submission" date="2022-05" db="EMBL/GenBank/DDBJ databases">
        <title>Sphingomonas sp. strain MG17 Genome sequencing and assembly.</title>
        <authorList>
            <person name="Kim I."/>
        </authorList>
    </citation>
    <scope>NUCLEOTIDE SEQUENCE</scope>
    <source>
        <strain evidence="2">MG17</strain>
    </source>
</reference>
<accession>A0A9X2HHP6</accession>
<dbReference type="Proteomes" id="UP001139451">
    <property type="component" value="Unassembled WGS sequence"/>
</dbReference>